<feature type="region of interest" description="Disordered" evidence="2">
    <location>
        <begin position="3125"/>
        <end position="3168"/>
    </location>
</feature>
<feature type="compositionally biased region" description="Low complexity" evidence="2">
    <location>
        <begin position="3125"/>
        <end position="3141"/>
    </location>
</feature>
<keyword evidence="1" id="KW-0175">Coiled coil</keyword>
<dbReference type="GeneID" id="25251374"/>
<evidence type="ECO:0000313" key="4">
    <source>
        <dbReference type="Proteomes" id="UP000030747"/>
    </source>
</evidence>
<dbReference type="OrthoDB" id="348920at2759"/>
<dbReference type="EMBL" id="HG675688">
    <property type="protein sequence ID" value="CDJ42004.1"/>
    <property type="molecule type" value="Genomic_DNA"/>
</dbReference>
<dbReference type="VEuPathDB" id="ToxoDB:ETH2_1145300"/>
<evidence type="ECO:0000256" key="1">
    <source>
        <dbReference type="SAM" id="Coils"/>
    </source>
</evidence>
<proteinExistence type="predicted"/>
<reference evidence="3" key="2">
    <citation type="submission" date="2013-10" db="EMBL/GenBank/DDBJ databases">
        <authorList>
            <person name="Aslett M."/>
        </authorList>
    </citation>
    <scope>NUCLEOTIDE SEQUENCE [LARGE SCALE GENOMIC DNA]</scope>
    <source>
        <strain evidence="3">Houghton</strain>
    </source>
</reference>
<feature type="region of interest" description="Disordered" evidence="2">
    <location>
        <begin position="3235"/>
        <end position="3276"/>
    </location>
</feature>
<keyword evidence="4" id="KW-1185">Reference proteome</keyword>
<feature type="region of interest" description="Disordered" evidence="2">
    <location>
        <begin position="2213"/>
        <end position="2253"/>
    </location>
</feature>
<feature type="region of interest" description="Disordered" evidence="2">
    <location>
        <begin position="294"/>
        <end position="318"/>
    </location>
</feature>
<feature type="compositionally biased region" description="Low complexity" evidence="2">
    <location>
        <begin position="2231"/>
        <end position="2241"/>
    </location>
</feature>
<reference evidence="3" key="1">
    <citation type="submission" date="2013-10" db="EMBL/GenBank/DDBJ databases">
        <title>Genomic analysis of the causative agents of coccidiosis in chickens.</title>
        <authorList>
            <person name="Reid A.J."/>
            <person name="Blake D."/>
            <person name="Billington K."/>
            <person name="Browne H."/>
            <person name="Dunn M."/>
            <person name="Hung S."/>
            <person name="Kawahara F."/>
            <person name="Miranda-Saavedra D."/>
            <person name="Mourier T."/>
            <person name="Nagra H."/>
            <person name="Otto T.D."/>
            <person name="Rawlings N."/>
            <person name="Sanchez A."/>
            <person name="Sanders M."/>
            <person name="Subramaniam C."/>
            <person name="Tay Y."/>
            <person name="Dear P."/>
            <person name="Doerig C."/>
            <person name="Gruber A."/>
            <person name="Parkinson J."/>
            <person name="Shirley M."/>
            <person name="Wan K.L."/>
            <person name="Berriman M."/>
            <person name="Tomley F."/>
            <person name="Pain A."/>
        </authorList>
    </citation>
    <scope>NUCLEOTIDE SEQUENCE [LARGE SCALE GENOMIC DNA]</scope>
    <source>
        <strain evidence="3">Houghton</strain>
    </source>
</reference>
<feature type="region of interest" description="Disordered" evidence="2">
    <location>
        <begin position="2485"/>
        <end position="2505"/>
    </location>
</feature>
<dbReference type="PANTHER" id="PTHR14383">
    <property type="entry name" value="SWAP-70 RECOMBINASE"/>
    <property type="match status" value="1"/>
</dbReference>
<protein>
    <submittedName>
        <fullName evidence="3">Uncharacterized protein</fullName>
    </submittedName>
</protein>
<feature type="region of interest" description="Disordered" evidence="2">
    <location>
        <begin position="330"/>
        <end position="364"/>
    </location>
</feature>
<feature type="region of interest" description="Disordered" evidence="2">
    <location>
        <begin position="1213"/>
        <end position="1232"/>
    </location>
</feature>
<evidence type="ECO:0000313" key="3">
    <source>
        <dbReference type="EMBL" id="CDJ42004.1"/>
    </source>
</evidence>
<dbReference type="OMA" id="RIFAYCC"/>
<accession>U6L0A9</accession>
<dbReference type="VEuPathDB" id="ToxoDB:ETH_00010905"/>
<feature type="compositionally biased region" description="Basic and acidic residues" evidence="2">
    <location>
        <begin position="2490"/>
        <end position="2505"/>
    </location>
</feature>
<sequence length="3666" mass="407187">MRPYSLHESYPTELLGGQVIEGCSVNLLKLALDRIFAALNRAGRINGPDQLWSGQLESEQHNLPFGCQLQQQEQNNNQQQQTQKTQGQLSQRHEHIVRDLIRWETHQNILEKRHAADTQVLAALLQQRQLLVQYGKEIQQQQQQLQQLIIFLRKQRNALKILDISGQTLEDEVALLRQQEERLCEQFMGEQRQQQVLHLVARRCSHLQQLTESSIQRRESHLMFCRYWIEALRRGEFGPSGAELIHPDHRAQHPLWQVPFIIADCKASCKTCNVYKTLHEPLDDLPETFGASCTNESSSSRCKNDSTHAQGRSRNTLGDCHCNMKQSNASYEGESTAGHDKQQQKGQLLCSHKQASAQTSGEKDIRDRRFRSLPTGVLKQQLEQVRKEKRGFFSKGQAAATKQVHLGLKQASLRRREQPGATEGLVAMQILHQQQEPNTFSTCSETPFQDQLDEGHYQTKRSPAVLFPNDATNGRFASVLLSPQGIQLHQVTELGSEEIEQKAATFQKSSAQRHRRLILQLRELQQLEGLIYGATYDECNVELVSPVGLTGYLPHCSQRRHQQQQQVVAELHQRSCKLLRLCTRLNPALAKEQQIKEHQQLMMQAEEDQTHEELRILQQTHAILVTLLDERLQGSSSPHNLGHDQQRLFELAEKLRQLQQLKIVPAHTRRALACILGEMNHSRSSPVQRELIHGTWRQQQQHKHHEVLFAVSLREVESFILSRIDELQEQLLQRQRLQEVQQQQEAQQSQEEPEHRRRLSNQQDHQSQVHKQTTEILKPKQGSESPHKQLRHGIELLNTAVQRVTGQKKFYSHYEDCSCNDSSTDKQEVQLSLRSEYIPVYSVFCPTLGIAVAASGCTFVPLAFPRLRSTAGGVVSGTAEVIERDTPRSYTNAEGLPRGKRATETSTQLAGSNHVEASSHQIEKACGVALTCPPTTRSQTASVTSCRKCEFRLTEGAAARVGISKGQNLTAQEKKGQGICWRPLAPTGTTTEAAAATAAAAANAAAASSDGRPATATLTDDLRRVPWGTQRGLQGSATTSISGAATALQATNVIAAAEVVRIRPSTPQEMRNEVERHRQQVLQAKHHAQRLQQWQPQQPQQLLRQQNVQKQHLVQQQQTQALLQRRQLFQFHHQQHQKMVRQAQPMPTFSSDTQHLLQQHQLRQHKQLKQRLLQAQQFQQQQNPQHWQPLEPSLSPQHALMLQNQWQQPLPQLQQPQPFQQPPPPHKQQQPLWQHVQQQRLWDMENCHVINSPTKDTVAEMAQTETAAVFGERSGDSLNHFQSCLPTRSSNSLHCLPLDEAGKAAAQAIHTVPEAAFQERTLICYSNATAAAPAKEPSSSFPGQYNQTVVKPTATEPAESTAVASAQANDQQNVPADHSLLMELLICLCSPKTVDPSPVELRDATAKTAAAGGVPVSSELECVEIDDPQHPLRLGTPCNEKALASRLREDAAPIPATHKVPVVLGEVVGRVTVSTNFAANDDSSPRFGLSFSPEAILSSFVAAGVSSGAAASPLLIPAADCLCLSAFFTGRNRGSAAAAVRHFEVPRLDSPAPLTFQQNCELHTVYVNGWPHFVLTSIPGVAVKAGDFLFADLGPRLFARLRQRLWQQAALRLVELGPRAPHQADVSGFQIQFEQGVECVECCLEAVHGGRACHDLPLFLGRRQCSRVHEWPRESENLTMLPPHFLNKPNQQRRQQQELQIMHQDLQDRHQQQVHQLMQYQASTEIQQLGRGLQLHRSSRGPQAENALTEVAPDILSTFSSVGRSECLAALLLFIITGNDTQSGPVNAATLTGVATTATEDLRWSCAKRAFPNTLPPERFSLQLSIFRTQLAGEGPVPGLAEDDMMALSASLVPCANCYRKIMLQQHYRRLLLLQQLQQMMEKQLRILGQFLQHQQQQHRLDQLAFIRERLSALQRAPSTVSPPLCSQLWQLQQHQKQMLQRSCQEQQRLQQLHDIAALVLIVLGEPIFPQTRAAEGIKQLQQKQRSAAGKIQSDELHDDLLQLLNKTLQAAHAQQPCCTVLLRRLLQEIQEASLWSADIKRSRKSSTTSNETVAAASSLPDCIGVLSLPQTANVAGVADQRAAAAAMIADSSLWLARLSQKAPPGAAAVASAFGEKGFLRDLAVAALRCRLLSGHSVESPNGLQGAADQVAKTWKHVSHVLLTACNRRRQLLRAVSFLLQKNPQLLASLQRDPEQRPPYQWKERQINWQKLHQQQHVQQQRQHQQRESQQHQQQFQQRQQTGSSPQLHNGGAAVPTCAHNICTGKQQQQEAMQQTQQLEIAQHEAEQQLLQREQKALQSTLQEACSVQQPLQQQTLQHRSIERQQTAHFQSSKQFLHHQSMEQQLNEDQQRKLSFQPYQMQPPQQNQQKHKVQPSKRRAIYALLQPEHIQQQRLQQQHLQPLKQQLFQPLQQQHLQQLQSLQQFQHLQNLQAPQVFGGAMDEAHELRRWARDATEQEQLQRNILHQHMHHVQQQQHQLQQLQRQQQVELHPEMPDSERQRKGLQSKEMHLAEVYQKTMGHVELQDNKKQHNYVQRMQHEELDQQRKCNIEPIQLYCQRRQRQRRQLLLQRNRRRERMSNGSTTLIRGLHKKHCPSVAAADLSDDEVYPQVSERVATNAAEVYNPRGPVSHLTSTGGSPSCFELNVARADAEIPYGTAVSEAATTAPSATAQQQLAEAEIGRTRTTQELRRTRKMRALRCMLAHKGTSRAASPVSATDTVHRAAAAEPNDQSVIGAKVQETVARSQAAAAASGKRTIAAVNAEDALQELPEGSAVAEKEGDKAAVTQPACNRSPRGGLVSVSSGFPHCCYDAVQCVNEVAADSKTAERAETNGIGVEAETGGSSVAADKVTTKQDATATALPLAAAPCQEQALAAEAGQEDKLSMTDQFLAIPAKEDATSVFAASSEQIIVASATAEDSTAAAEERIAAASAAAEDATAAAAALLDRAPEAPEVAAAAAATAATDALLLSPPAVLVPVKKPFFLHGTEGLLAVSAASAAGARRAKRMLPAGLTQRRRIFAYCCRETMGDGCACIACTSCRRQPPVVSVTDAATVADYSKRCAGPLQLQEQTRRSLRSRKGRYGAATREDECISGSNTSRRDMHNQSFRKKEKRKKKVYYYSTSDRCSISSDSSSGSDWEGSTGKRKRQPQNKKYQEAANGTERKAPPAVASAAAVRALRRVKKFAVTNASTTKAPLSQEEQSESTFVAVNVRMEHCTADRAAPCSSDALDAHIGGTHSDEDNLTPKAATGVEPQLNQKRESPQRLCRRASQQQQRTRPTLNFFRVLRSSKKPLGATTVKEATETALHKSVEGKEPLFADGEAFSAVVPASSTRADETGLPASPDTLLSDPAVIEEATEACNRLLRSSCSDSRQSNAYGDDDERLPTTDGLRLHLEGRPLLPPTPSCEIPTQKKQQQRVQQQEEQQCEQEGQQQRRRRSIGAIINCTLRSGSGGTAAGERVKTGSGACAVSNAMVLRSEHDGQQRRSYQRHDDVSALPLEAAPQILEDFRELVLSSVSGPQQREEKQSLAQHHHTRKCTAASLLAAAAESGNNSSSYNTPSKSSHDSCIRRNRSVRAAAAAVAAATVARLQESSTTSPATTKAAAGEAAAEIAKNITWNEKRRSYAAKIKGVSQPVWFAAKRRGVPQALQAAANLLVEDMNRRKQEN</sequence>
<feature type="region of interest" description="Disordered" evidence="2">
    <location>
        <begin position="743"/>
        <end position="788"/>
    </location>
</feature>
<feature type="compositionally biased region" description="Low complexity" evidence="2">
    <location>
        <begin position="3416"/>
        <end position="3431"/>
    </location>
</feature>
<feature type="coiled-coil region" evidence="1">
    <location>
        <begin position="2269"/>
        <end position="2304"/>
    </location>
</feature>
<gene>
    <name evidence="3" type="ORF">ETH_00010905</name>
</gene>
<feature type="compositionally biased region" description="Low complexity" evidence="2">
    <location>
        <begin position="2213"/>
        <end position="2223"/>
    </location>
</feature>
<feature type="region of interest" description="Disordered" evidence="2">
    <location>
        <begin position="3393"/>
        <end position="3433"/>
    </location>
</feature>
<feature type="compositionally biased region" description="Polar residues" evidence="2">
    <location>
        <begin position="760"/>
        <end position="775"/>
    </location>
</feature>
<dbReference type="Proteomes" id="UP000030747">
    <property type="component" value="Unassembled WGS sequence"/>
</dbReference>
<dbReference type="PANTHER" id="PTHR14383:SF5">
    <property type="entry name" value="RUN DOMAIN-CONTAINING PROTEIN"/>
    <property type="match status" value="1"/>
</dbReference>
<organism evidence="3 4">
    <name type="scientific">Eimeria tenella</name>
    <name type="common">Coccidian parasite</name>
    <dbReference type="NCBI Taxonomy" id="5802"/>
    <lineage>
        <taxon>Eukaryota</taxon>
        <taxon>Sar</taxon>
        <taxon>Alveolata</taxon>
        <taxon>Apicomplexa</taxon>
        <taxon>Conoidasida</taxon>
        <taxon>Coccidia</taxon>
        <taxon>Eucoccidiorida</taxon>
        <taxon>Eimeriorina</taxon>
        <taxon>Eimeriidae</taxon>
        <taxon>Eimeria</taxon>
    </lineage>
</organism>
<feature type="compositionally biased region" description="Polar residues" evidence="2">
    <location>
        <begin position="294"/>
        <end position="316"/>
    </location>
</feature>
<dbReference type="RefSeq" id="XP_013232754.1">
    <property type="nucleotide sequence ID" value="XM_013377300.1"/>
</dbReference>
<name>U6L0A9_EIMTE</name>
<evidence type="ECO:0000256" key="2">
    <source>
        <dbReference type="SAM" id="MobiDB-lite"/>
    </source>
</evidence>
<feature type="region of interest" description="Disordered" evidence="2">
    <location>
        <begin position="3068"/>
        <end position="3110"/>
    </location>
</feature>